<proteinExistence type="predicted"/>
<evidence type="ECO:0000313" key="2">
    <source>
        <dbReference type="EMBL" id="AOR80628.1"/>
    </source>
</evidence>
<reference evidence="3" key="1">
    <citation type="journal article" date="2017" name="J. Biotechnol.">
        <title>Complete genome sequence of Novosphingobium resinovorum SA1, a versatile xenobiotic-degrading bacterium capable of utilizing sulfanilic acid.</title>
        <authorList>
            <person name="Hegedus B."/>
            <person name="Kos P.B."/>
            <person name="Balint B."/>
            <person name="Maroti G."/>
            <person name="Gan H.M."/>
            <person name="Perei K."/>
            <person name="Rakhely G."/>
        </authorList>
    </citation>
    <scope>NUCLEOTIDE SEQUENCE [LARGE SCALE GENOMIC DNA]</scope>
    <source>
        <strain evidence="3">SA1</strain>
    </source>
</reference>
<geneLocation type="plasmid" evidence="2 3">
    <name>pSA2</name>
</geneLocation>
<protein>
    <submittedName>
        <fullName evidence="2">Uncharacterized protein</fullName>
    </submittedName>
</protein>
<keyword evidence="3" id="KW-1185">Reference proteome</keyword>
<evidence type="ECO:0000256" key="1">
    <source>
        <dbReference type="SAM" id="MobiDB-lite"/>
    </source>
</evidence>
<dbReference type="RefSeq" id="WP_008831525.1">
    <property type="nucleotide sequence ID" value="NZ_CP017077.1"/>
</dbReference>
<dbReference type="KEGG" id="nre:BES08_27715"/>
<dbReference type="EMBL" id="CP017077">
    <property type="protein sequence ID" value="AOR80628.1"/>
    <property type="molecule type" value="Genomic_DNA"/>
</dbReference>
<sequence length="79" mass="8554">MERPSPFISEPGSTDVANAHPSKPAAENVLVAYVRARPAVNGDHLHPDHDQAVASYFEDSETIYAIARVMPLAQLGIDQ</sequence>
<feature type="region of interest" description="Disordered" evidence="1">
    <location>
        <begin position="1"/>
        <end position="22"/>
    </location>
</feature>
<accession>A0A1D8AET5</accession>
<keyword evidence="2" id="KW-0614">Plasmid</keyword>
<dbReference type="OrthoDB" id="7509120at2"/>
<dbReference type="Proteomes" id="UP000094626">
    <property type="component" value="Plasmid pSA2"/>
</dbReference>
<evidence type="ECO:0000313" key="3">
    <source>
        <dbReference type="Proteomes" id="UP000094626"/>
    </source>
</evidence>
<gene>
    <name evidence="2" type="ORF">BES08_27715</name>
</gene>
<dbReference type="AlphaFoldDB" id="A0A1D8AET5"/>
<name>A0A1D8AET5_9SPHN</name>
<organism evidence="2 3">
    <name type="scientific">Novosphingobium resinovorum</name>
    <dbReference type="NCBI Taxonomy" id="158500"/>
    <lineage>
        <taxon>Bacteria</taxon>
        <taxon>Pseudomonadati</taxon>
        <taxon>Pseudomonadota</taxon>
        <taxon>Alphaproteobacteria</taxon>
        <taxon>Sphingomonadales</taxon>
        <taxon>Sphingomonadaceae</taxon>
        <taxon>Novosphingobium</taxon>
    </lineage>
</organism>